<dbReference type="InterPro" id="IPR017871">
    <property type="entry name" value="ABC_transporter-like_CS"/>
</dbReference>
<dbReference type="SUPFAM" id="SSF50331">
    <property type="entry name" value="MOP-like"/>
    <property type="match status" value="1"/>
</dbReference>
<evidence type="ECO:0000256" key="2">
    <source>
        <dbReference type="ARBA" id="ARBA00022475"/>
    </source>
</evidence>
<gene>
    <name evidence="6" type="ORF">ODI_04360</name>
    <name evidence="7" type="ORF">ODI_R0562</name>
</gene>
<dbReference type="InterPro" id="IPR008995">
    <property type="entry name" value="Mo/tungstate-bd_C_term_dom"/>
</dbReference>
<keyword evidence="8" id="KW-1185">Reference proteome</keyword>
<feature type="domain" description="ABC transporter" evidence="5">
    <location>
        <begin position="5"/>
        <end position="235"/>
    </location>
</feature>
<dbReference type="GO" id="GO:0005524">
    <property type="term" value="F:ATP binding"/>
    <property type="evidence" value="ECO:0007669"/>
    <property type="project" value="UniProtKB-KW"/>
</dbReference>
<dbReference type="OrthoDB" id="5298774at2"/>
<dbReference type="InterPro" id="IPR003593">
    <property type="entry name" value="AAA+_ATPase"/>
</dbReference>
<dbReference type="PROSITE" id="PS50893">
    <property type="entry name" value="ABC_TRANSPORTER_2"/>
    <property type="match status" value="1"/>
</dbReference>
<dbReference type="FunFam" id="3.40.50.300:FF:000133">
    <property type="entry name" value="Spermidine/putrescine import ATP-binding protein PotA"/>
    <property type="match status" value="1"/>
</dbReference>
<dbReference type="GO" id="GO:0015847">
    <property type="term" value="P:putrescine transport"/>
    <property type="evidence" value="ECO:0007669"/>
    <property type="project" value="UniProtKB-ARBA"/>
</dbReference>
<evidence type="ECO:0000256" key="1">
    <source>
        <dbReference type="ARBA" id="ARBA00022448"/>
    </source>
</evidence>
<dbReference type="InterPro" id="IPR027417">
    <property type="entry name" value="P-loop_NTPase"/>
</dbReference>
<dbReference type="Gene3D" id="2.40.50.100">
    <property type="match status" value="1"/>
</dbReference>
<dbReference type="Proteomes" id="UP000078558">
    <property type="component" value="Chromosome I"/>
</dbReference>
<evidence type="ECO:0000259" key="5">
    <source>
        <dbReference type="PROSITE" id="PS50893"/>
    </source>
</evidence>
<keyword evidence="1" id="KW-0813">Transport</keyword>
<accession>A0A1C3K5E0</accession>
<dbReference type="InterPro" id="IPR013611">
    <property type="entry name" value="Transp-assoc_OB_typ2"/>
</dbReference>
<dbReference type="PANTHER" id="PTHR42781">
    <property type="entry name" value="SPERMIDINE/PUTRESCINE IMPORT ATP-BINDING PROTEIN POTA"/>
    <property type="match status" value="1"/>
</dbReference>
<dbReference type="EMBL" id="FLRC01000033">
    <property type="protein sequence ID" value="SBT26587.1"/>
    <property type="molecule type" value="Genomic_DNA"/>
</dbReference>
<sequence length="355" mass="38468">MPHLLSIDGVRRTFGKHVALDDIRLDVEQGEFIALLGPSGCGKTTLLRAIAGFLSPDAGRIAIDGQDVGALPAHRRPLNTVFQNYALFPHMTVAQNVAYGPRRQGASRREAHERALEALDMVGLRDMGERHPRQMSGGQQQRVALARAIVNRPKLLLLDEPLSALDLKLRKRMQLELKHLQEKLGIAFIFVTHDQEEAMVMADRIVVMNGGRIEQVGKGEDIYLRPHTRFVADFIGEANLLACRAAGTGMLALGSQEVPVPCAQPLPAGTLTAMLRPEHLCLLPAGVPVPAGLVSLTGTLREQVSVGSHTTLYVRTEAGELAVRQMGMPDVALRDGDAVTVGFAPDRLHLIADAS</sequence>
<organism evidence="6 8">
    <name type="scientific">Orrella dioscoreae</name>
    <dbReference type="NCBI Taxonomy" id="1851544"/>
    <lineage>
        <taxon>Bacteria</taxon>
        <taxon>Pseudomonadati</taxon>
        <taxon>Pseudomonadota</taxon>
        <taxon>Betaproteobacteria</taxon>
        <taxon>Burkholderiales</taxon>
        <taxon>Alcaligenaceae</taxon>
        <taxon>Orrella</taxon>
    </lineage>
</organism>
<evidence type="ECO:0000256" key="4">
    <source>
        <dbReference type="ARBA" id="ARBA00022840"/>
    </source>
</evidence>
<proteinExistence type="predicted"/>
<evidence type="ECO:0000313" key="8">
    <source>
        <dbReference type="Proteomes" id="UP000078558"/>
    </source>
</evidence>
<dbReference type="Pfam" id="PF00005">
    <property type="entry name" value="ABC_tran"/>
    <property type="match status" value="1"/>
</dbReference>
<keyword evidence="4 6" id="KW-0067">ATP-binding</keyword>
<dbReference type="GO" id="GO:0043190">
    <property type="term" value="C:ATP-binding cassette (ABC) transporter complex"/>
    <property type="evidence" value="ECO:0007669"/>
    <property type="project" value="InterPro"/>
</dbReference>
<dbReference type="EMBL" id="LT907988">
    <property type="protein sequence ID" value="SOE46960.1"/>
    <property type="molecule type" value="Genomic_DNA"/>
</dbReference>
<evidence type="ECO:0000313" key="7">
    <source>
        <dbReference type="EMBL" id="SOE46960.1"/>
    </source>
</evidence>
<reference evidence="7 8" key="2">
    <citation type="submission" date="2017-08" db="EMBL/GenBank/DDBJ databases">
        <authorList>
            <person name="de Groot N.N."/>
        </authorList>
    </citation>
    <scope>NUCLEOTIDE SEQUENCE [LARGE SCALE GENOMIC DNA]</scope>
    <source>
        <strain evidence="7">Orrdi1</strain>
    </source>
</reference>
<dbReference type="PROSITE" id="PS00211">
    <property type="entry name" value="ABC_TRANSPORTER_1"/>
    <property type="match status" value="1"/>
</dbReference>
<dbReference type="KEGG" id="odi:ODI_R0562"/>
<dbReference type="STRING" id="1851544.ODI_04360"/>
<evidence type="ECO:0000313" key="6">
    <source>
        <dbReference type="EMBL" id="SBT26587.1"/>
    </source>
</evidence>
<keyword evidence="3" id="KW-0547">Nucleotide-binding</keyword>
<dbReference type="RefSeq" id="WP_067756534.1">
    <property type="nucleotide sequence ID" value="NZ_LT907988.1"/>
</dbReference>
<dbReference type="Gene3D" id="3.40.50.300">
    <property type="entry name" value="P-loop containing nucleotide triphosphate hydrolases"/>
    <property type="match status" value="1"/>
</dbReference>
<dbReference type="InterPro" id="IPR050093">
    <property type="entry name" value="ABC_SmlMolc_Importer"/>
</dbReference>
<dbReference type="SUPFAM" id="SSF52540">
    <property type="entry name" value="P-loop containing nucleoside triphosphate hydrolases"/>
    <property type="match status" value="1"/>
</dbReference>
<dbReference type="GO" id="GO:0016887">
    <property type="term" value="F:ATP hydrolysis activity"/>
    <property type="evidence" value="ECO:0007669"/>
    <property type="project" value="InterPro"/>
</dbReference>
<dbReference type="SMART" id="SM00382">
    <property type="entry name" value="AAA"/>
    <property type="match status" value="1"/>
</dbReference>
<dbReference type="AlphaFoldDB" id="A0A1C3K5E0"/>
<evidence type="ECO:0000256" key="3">
    <source>
        <dbReference type="ARBA" id="ARBA00022741"/>
    </source>
</evidence>
<dbReference type="GO" id="GO:0022857">
    <property type="term" value="F:transmembrane transporter activity"/>
    <property type="evidence" value="ECO:0007669"/>
    <property type="project" value="InterPro"/>
</dbReference>
<keyword evidence="2" id="KW-0472">Membrane</keyword>
<protein>
    <submittedName>
        <fullName evidence="6">Putrescine transport ATP-binding protein PotA (TC 3.A.1.11.1)</fullName>
    </submittedName>
</protein>
<reference evidence="6 8" key="1">
    <citation type="submission" date="2016-06" db="EMBL/GenBank/DDBJ databases">
        <authorList>
            <person name="Kjaerup R.B."/>
            <person name="Dalgaard T.S."/>
            <person name="Juul-Madsen H.R."/>
        </authorList>
    </citation>
    <scope>NUCLEOTIDE SEQUENCE [LARGE SCALE GENOMIC DNA]</scope>
    <source>
        <strain evidence="6">Orrdi1</strain>
    </source>
</reference>
<keyword evidence="2" id="KW-1003">Cell membrane</keyword>
<dbReference type="InterPro" id="IPR003439">
    <property type="entry name" value="ABC_transporter-like_ATP-bd"/>
</dbReference>
<name>A0A1C3K5E0_9BURK</name>
<dbReference type="Pfam" id="PF08402">
    <property type="entry name" value="TOBE_2"/>
    <property type="match status" value="1"/>
</dbReference>
<dbReference type="PANTHER" id="PTHR42781:SF4">
    <property type="entry name" value="SPERMIDINE_PUTRESCINE IMPORT ATP-BINDING PROTEIN POTA"/>
    <property type="match status" value="1"/>
</dbReference>